<protein>
    <submittedName>
        <fullName evidence="7">Fructokinase</fullName>
    </submittedName>
</protein>
<dbReference type="SUPFAM" id="SSF53613">
    <property type="entry name" value="Ribokinase-like"/>
    <property type="match status" value="1"/>
</dbReference>
<comment type="similarity">
    <text evidence="1">Belongs to the carbohydrate kinase PfkB family.</text>
</comment>
<evidence type="ECO:0000313" key="7">
    <source>
        <dbReference type="EMBL" id="PPK78289.1"/>
    </source>
</evidence>
<accession>A0A2S6HLB9</accession>
<evidence type="ECO:0000256" key="1">
    <source>
        <dbReference type="ARBA" id="ARBA00010688"/>
    </source>
</evidence>
<dbReference type="GO" id="GO:0005524">
    <property type="term" value="F:ATP binding"/>
    <property type="evidence" value="ECO:0007669"/>
    <property type="project" value="UniProtKB-KW"/>
</dbReference>
<feature type="domain" description="Carbohydrate kinase PfkB" evidence="6">
    <location>
        <begin position="18"/>
        <end position="278"/>
    </location>
</feature>
<evidence type="ECO:0000259" key="6">
    <source>
        <dbReference type="Pfam" id="PF00294"/>
    </source>
</evidence>
<dbReference type="Pfam" id="PF00294">
    <property type="entry name" value="PfkB"/>
    <property type="match status" value="1"/>
</dbReference>
<keyword evidence="5" id="KW-0067">ATP-binding</keyword>
<dbReference type="InterPro" id="IPR029056">
    <property type="entry name" value="Ribokinase-like"/>
</dbReference>
<sequence>MINNQIAVFGEALFDQFPDGQQILGGAPFNVAWHLQAFNQHPCFISRVGHDATGDKIKQAMQAWGMAVENLQTDPDYPTGTVQVTINNGEPGYDILADQAYDFIAAQQPDVDRRYSVIYHGTLALRNRTSEQALRNLTARHQGKVFIDVNLRAPWWHKETVYQWLDKAQWVKLNHDELMHLSPLQNTRRDTMRLFLAQHELEVLVVTCGSRGAMAINHAGEFIEVVPEGDLAIADTVGAGDAFAAVLLLGMQHGWPLQLTMERAQSFASALVTKRGATVQDLSFYRPFIDAWNLD</sequence>
<reference evidence="7 8" key="1">
    <citation type="submission" date="2018-02" db="EMBL/GenBank/DDBJ databases">
        <title>Subsurface microbial communities from deep shales in Ohio and West Virginia, USA.</title>
        <authorList>
            <person name="Wrighton K."/>
        </authorList>
    </citation>
    <scope>NUCLEOTIDE SEQUENCE [LARGE SCALE GENOMIC DNA]</scope>
    <source>
        <strain evidence="7 8">OWC-DMM</strain>
    </source>
</reference>
<comment type="caution">
    <text evidence="7">The sequence shown here is derived from an EMBL/GenBank/DDBJ whole genome shotgun (WGS) entry which is preliminary data.</text>
</comment>
<proteinExistence type="inferred from homology"/>
<gene>
    <name evidence="7" type="ORF">B0F87_101671</name>
</gene>
<evidence type="ECO:0000313" key="8">
    <source>
        <dbReference type="Proteomes" id="UP000240010"/>
    </source>
</evidence>
<dbReference type="Proteomes" id="UP000240010">
    <property type="component" value="Unassembled WGS sequence"/>
</dbReference>
<dbReference type="Gene3D" id="3.40.1190.20">
    <property type="match status" value="1"/>
</dbReference>
<name>A0A2S6HLB9_9GAMM</name>
<dbReference type="CDD" id="cd01167">
    <property type="entry name" value="bac_FRK"/>
    <property type="match status" value="1"/>
</dbReference>
<dbReference type="PANTHER" id="PTHR43085">
    <property type="entry name" value="HEXOKINASE FAMILY MEMBER"/>
    <property type="match status" value="1"/>
</dbReference>
<keyword evidence="2" id="KW-0808">Transferase</keyword>
<evidence type="ECO:0000256" key="2">
    <source>
        <dbReference type="ARBA" id="ARBA00022679"/>
    </source>
</evidence>
<keyword evidence="4 7" id="KW-0418">Kinase</keyword>
<organism evidence="7 8">
    <name type="scientific">Methylobacter tundripaludum</name>
    <dbReference type="NCBI Taxonomy" id="173365"/>
    <lineage>
        <taxon>Bacteria</taxon>
        <taxon>Pseudomonadati</taxon>
        <taxon>Pseudomonadota</taxon>
        <taxon>Gammaproteobacteria</taxon>
        <taxon>Methylococcales</taxon>
        <taxon>Methylococcaceae</taxon>
        <taxon>Methylobacter</taxon>
    </lineage>
</organism>
<dbReference type="RefSeq" id="WP_104427621.1">
    <property type="nucleotide sequence ID" value="NZ_PTIZ01000001.1"/>
</dbReference>
<dbReference type="GO" id="GO:0016301">
    <property type="term" value="F:kinase activity"/>
    <property type="evidence" value="ECO:0007669"/>
    <property type="project" value="UniProtKB-KW"/>
</dbReference>
<dbReference type="InterPro" id="IPR050306">
    <property type="entry name" value="PfkB_Carbo_kinase"/>
</dbReference>
<dbReference type="InterPro" id="IPR011611">
    <property type="entry name" value="PfkB_dom"/>
</dbReference>
<dbReference type="AlphaFoldDB" id="A0A2S6HLB9"/>
<keyword evidence="3" id="KW-0547">Nucleotide-binding</keyword>
<dbReference type="EMBL" id="PTIZ01000001">
    <property type="protein sequence ID" value="PPK78289.1"/>
    <property type="molecule type" value="Genomic_DNA"/>
</dbReference>
<evidence type="ECO:0000256" key="5">
    <source>
        <dbReference type="ARBA" id="ARBA00022840"/>
    </source>
</evidence>
<dbReference type="PANTHER" id="PTHR43085:SF1">
    <property type="entry name" value="PSEUDOURIDINE KINASE-RELATED"/>
    <property type="match status" value="1"/>
</dbReference>
<evidence type="ECO:0000256" key="3">
    <source>
        <dbReference type="ARBA" id="ARBA00022741"/>
    </source>
</evidence>
<evidence type="ECO:0000256" key="4">
    <source>
        <dbReference type="ARBA" id="ARBA00022777"/>
    </source>
</evidence>